<dbReference type="Proteomes" id="UP000194885">
    <property type="component" value="Unassembled WGS sequence"/>
</dbReference>
<proteinExistence type="predicted"/>
<reference evidence="1 2" key="1">
    <citation type="submission" date="2017-05" db="EMBL/GenBank/DDBJ databases">
        <title>The Genome Sequence of Enterococcus faecium 7H8_DIV0219.</title>
        <authorList>
            <consortium name="The Broad Institute Genomics Platform"/>
            <consortium name="The Broad Institute Genomic Center for Infectious Diseases"/>
            <person name="Earl A."/>
            <person name="Manson A."/>
            <person name="Schwartman J."/>
            <person name="Gilmore M."/>
            <person name="Abouelleil A."/>
            <person name="Cao P."/>
            <person name="Chapman S."/>
            <person name="Cusick C."/>
            <person name="Shea T."/>
            <person name="Young S."/>
            <person name="Neafsey D."/>
            <person name="Nusbaum C."/>
            <person name="Birren B."/>
        </authorList>
    </citation>
    <scope>NUCLEOTIDE SEQUENCE [LARGE SCALE GENOMIC DNA]</scope>
    <source>
        <strain evidence="1 2">7H8_DIV0219</strain>
    </source>
</reference>
<dbReference type="EMBL" id="NGKW01000007">
    <property type="protein sequence ID" value="OTN90635.1"/>
    <property type="molecule type" value="Genomic_DNA"/>
</dbReference>
<evidence type="ECO:0000313" key="2">
    <source>
        <dbReference type="Proteomes" id="UP000194885"/>
    </source>
</evidence>
<evidence type="ECO:0000313" key="1">
    <source>
        <dbReference type="EMBL" id="OTN90635.1"/>
    </source>
</evidence>
<organism evidence="1 2">
    <name type="scientific">Enterococcus faecium</name>
    <name type="common">Streptococcus faecium</name>
    <dbReference type="NCBI Taxonomy" id="1352"/>
    <lineage>
        <taxon>Bacteria</taxon>
        <taxon>Bacillati</taxon>
        <taxon>Bacillota</taxon>
        <taxon>Bacilli</taxon>
        <taxon>Lactobacillales</taxon>
        <taxon>Enterococcaceae</taxon>
        <taxon>Enterococcus</taxon>
    </lineage>
</organism>
<dbReference type="AlphaFoldDB" id="A0A2C9X2E8"/>
<name>A0A2C9X2E8_ENTFC</name>
<comment type="caution">
    <text evidence="1">The sequence shown here is derived from an EMBL/GenBank/DDBJ whole genome shotgun (WGS) entry which is preliminary data.</text>
</comment>
<gene>
    <name evidence="1" type="ORF">A5810_002805</name>
</gene>
<sequence>MCIRDSSICASPNSNLNAMNAKSMLNLAFFFPHK</sequence>
<accession>A0A2C9X2E8</accession>
<protein>
    <submittedName>
        <fullName evidence="1">Uncharacterized protein</fullName>
    </submittedName>
</protein>